<sequence>MRTGYGKRFPDKNLTAIGGKATVLPTTDHGNKVNSRIRELLENVLRRNGLKMKHSSFSWITYLYKTKEDARKIIEHLDGWIVWGCRLSVTESRYKRSGNSPSGRSSDSGVLKGVKENKEISNHTEKQNRHWGQGRSYKDILIQGRENCNGRRNETDGMGLRMLGDSKIYLEGSTQIREQMQQCLVGEMLN</sequence>
<feature type="compositionally biased region" description="Basic and acidic residues" evidence="1">
    <location>
        <begin position="113"/>
        <end position="128"/>
    </location>
</feature>
<keyword evidence="3" id="KW-1185">Reference proteome</keyword>
<protein>
    <submittedName>
        <fullName evidence="2">Uncharacterized protein</fullName>
    </submittedName>
</protein>
<evidence type="ECO:0000256" key="1">
    <source>
        <dbReference type="SAM" id="MobiDB-lite"/>
    </source>
</evidence>
<feature type="compositionally biased region" description="Low complexity" evidence="1">
    <location>
        <begin position="97"/>
        <end position="109"/>
    </location>
</feature>
<proteinExistence type="predicted"/>
<organism evidence="2 3">
    <name type="scientific">Stylosanthes scabra</name>
    <dbReference type="NCBI Taxonomy" id="79078"/>
    <lineage>
        <taxon>Eukaryota</taxon>
        <taxon>Viridiplantae</taxon>
        <taxon>Streptophyta</taxon>
        <taxon>Embryophyta</taxon>
        <taxon>Tracheophyta</taxon>
        <taxon>Spermatophyta</taxon>
        <taxon>Magnoliopsida</taxon>
        <taxon>eudicotyledons</taxon>
        <taxon>Gunneridae</taxon>
        <taxon>Pentapetalae</taxon>
        <taxon>rosids</taxon>
        <taxon>fabids</taxon>
        <taxon>Fabales</taxon>
        <taxon>Fabaceae</taxon>
        <taxon>Papilionoideae</taxon>
        <taxon>50 kb inversion clade</taxon>
        <taxon>dalbergioids sensu lato</taxon>
        <taxon>Dalbergieae</taxon>
        <taxon>Pterocarpus clade</taxon>
        <taxon>Stylosanthes</taxon>
    </lineage>
</organism>
<reference evidence="2 3" key="1">
    <citation type="journal article" date="2023" name="Plants (Basel)">
        <title>Bridging the Gap: Combining Genomics and Transcriptomics Approaches to Understand Stylosanthes scabra, an Orphan Legume from the Brazilian Caatinga.</title>
        <authorList>
            <person name="Ferreira-Neto J.R.C."/>
            <person name="da Silva M.D."/>
            <person name="Binneck E."/>
            <person name="de Melo N.F."/>
            <person name="da Silva R.H."/>
            <person name="de Melo A.L.T.M."/>
            <person name="Pandolfi V."/>
            <person name="Bustamante F.O."/>
            <person name="Brasileiro-Vidal A.C."/>
            <person name="Benko-Iseppon A.M."/>
        </authorList>
    </citation>
    <scope>NUCLEOTIDE SEQUENCE [LARGE SCALE GENOMIC DNA]</scope>
    <source>
        <tissue evidence="2">Leaves</tissue>
    </source>
</reference>
<evidence type="ECO:0000313" key="3">
    <source>
        <dbReference type="Proteomes" id="UP001341840"/>
    </source>
</evidence>
<dbReference type="Proteomes" id="UP001341840">
    <property type="component" value="Unassembled WGS sequence"/>
</dbReference>
<comment type="caution">
    <text evidence="2">The sequence shown here is derived from an EMBL/GenBank/DDBJ whole genome shotgun (WGS) entry which is preliminary data.</text>
</comment>
<accession>A0ABU6WBA3</accession>
<gene>
    <name evidence="2" type="ORF">PIB30_017638</name>
</gene>
<name>A0ABU6WBA3_9FABA</name>
<dbReference type="InterPro" id="IPR035979">
    <property type="entry name" value="RBD_domain_sf"/>
</dbReference>
<evidence type="ECO:0000313" key="2">
    <source>
        <dbReference type="EMBL" id="MED6181248.1"/>
    </source>
</evidence>
<dbReference type="EMBL" id="JASCZI010181294">
    <property type="protein sequence ID" value="MED6181248.1"/>
    <property type="molecule type" value="Genomic_DNA"/>
</dbReference>
<dbReference type="SUPFAM" id="SSF54928">
    <property type="entry name" value="RNA-binding domain, RBD"/>
    <property type="match status" value="1"/>
</dbReference>
<feature type="region of interest" description="Disordered" evidence="1">
    <location>
        <begin position="93"/>
        <end position="132"/>
    </location>
</feature>